<dbReference type="PROSITE" id="PS50240">
    <property type="entry name" value="TRYPSIN_DOM"/>
    <property type="match status" value="1"/>
</dbReference>
<dbReference type="GO" id="GO:0006508">
    <property type="term" value="P:proteolysis"/>
    <property type="evidence" value="ECO:0007669"/>
    <property type="project" value="UniProtKB-KW"/>
</dbReference>
<dbReference type="AlphaFoldDB" id="A0A3B4A888"/>
<evidence type="ECO:0000259" key="6">
    <source>
        <dbReference type="PROSITE" id="PS50240"/>
    </source>
</evidence>
<evidence type="ECO:0000256" key="5">
    <source>
        <dbReference type="RuleBase" id="RU363034"/>
    </source>
</evidence>
<dbReference type="Pfam" id="PF00089">
    <property type="entry name" value="Trypsin"/>
    <property type="match status" value="1"/>
</dbReference>
<keyword evidence="8" id="KW-1185">Reference proteome</keyword>
<dbReference type="InterPro" id="IPR009003">
    <property type="entry name" value="Peptidase_S1_PA"/>
</dbReference>
<dbReference type="STRING" id="409849.ENSPMGP00000013263"/>
<evidence type="ECO:0000313" key="7">
    <source>
        <dbReference type="Ensembl" id="ENSPMGP00000013263.1"/>
    </source>
</evidence>
<keyword evidence="2 5" id="KW-0378">Hydrolase</keyword>
<sequence length="277" mass="29809">AQPGPTCALMEPAVSDCGLALPSSRIVGGSNASEGEWPWQASLQVRGQHVCGAALVTSVWLLSAAHCFSELRSVLQRTVAVGPAQSSGKILLHQYYQPDKHDYDLALLRLEQPSLAQPVCLPPPTYLLSPGRVCWITGWGALYEGASNVLQKVDVQLVSEEACVDSYGLHISPRMLCAGYAKGQKDSCQGDSGGPLVCQESGGRWFLAGVVSWGHGCARPGYYGVYTRLNHVSCYCFENAAFALSPPLPLLSALSYSLFKAQHTNEPTAHCIWFVKL</sequence>
<evidence type="ECO:0000256" key="2">
    <source>
        <dbReference type="ARBA" id="ARBA00022801"/>
    </source>
</evidence>
<dbReference type="Proteomes" id="UP000261520">
    <property type="component" value="Unplaced"/>
</dbReference>
<protein>
    <recommendedName>
        <fullName evidence="6">Peptidase S1 domain-containing protein</fullName>
    </recommendedName>
</protein>
<dbReference type="CDD" id="cd00190">
    <property type="entry name" value="Tryp_SPc"/>
    <property type="match status" value="1"/>
</dbReference>
<dbReference type="PRINTS" id="PR00722">
    <property type="entry name" value="CHYMOTRYPSIN"/>
</dbReference>
<proteinExistence type="predicted"/>
<name>A0A3B4A888_9GOBI</name>
<dbReference type="SUPFAM" id="SSF50494">
    <property type="entry name" value="Trypsin-like serine proteases"/>
    <property type="match status" value="1"/>
</dbReference>
<reference evidence="7" key="1">
    <citation type="submission" date="2025-08" db="UniProtKB">
        <authorList>
            <consortium name="Ensembl"/>
        </authorList>
    </citation>
    <scope>IDENTIFICATION</scope>
</reference>
<dbReference type="PROSITE" id="PS00135">
    <property type="entry name" value="TRYPSIN_SER"/>
    <property type="match status" value="1"/>
</dbReference>
<keyword evidence="4" id="KW-1015">Disulfide bond</keyword>
<dbReference type="InterPro" id="IPR043504">
    <property type="entry name" value="Peptidase_S1_PA_chymotrypsin"/>
</dbReference>
<organism evidence="7 8">
    <name type="scientific">Periophthalmus magnuspinnatus</name>
    <dbReference type="NCBI Taxonomy" id="409849"/>
    <lineage>
        <taxon>Eukaryota</taxon>
        <taxon>Metazoa</taxon>
        <taxon>Chordata</taxon>
        <taxon>Craniata</taxon>
        <taxon>Vertebrata</taxon>
        <taxon>Euteleostomi</taxon>
        <taxon>Actinopterygii</taxon>
        <taxon>Neopterygii</taxon>
        <taxon>Teleostei</taxon>
        <taxon>Neoteleostei</taxon>
        <taxon>Acanthomorphata</taxon>
        <taxon>Gobiaria</taxon>
        <taxon>Gobiiformes</taxon>
        <taxon>Gobioidei</taxon>
        <taxon>Gobiidae</taxon>
        <taxon>Oxudercinae</taxon>
        <taxon>Periophthalmus</taxon>
    </lineage>
</organism>
<reference evidence="7" key="2">
    <citation type="submission" date="2025-09" db="UniProtKB">
        <authorList>
            <consortium name="Ensembl"/>
        </authorList>
    </citation>
    <scope>IDENTIFICATION</scope>
</reference>
<dbReference type="SMART" id="SM00020">
    <property type="entry name" value="Tryp_SPc"/>
    <property type="match status" value="1"/>
</dbReference>
<feature type="domain" description="Peptidase S1" evidence="6">
    <location>
        <begin position="26"/>
        <end position="277"/>
    </location>
</feature>
<dbReference type="InterPro" id="IPR018114">
    <property type="entry name" value="TRYPSIN_HIS"/>
</dbReference>
<dbReference type="Ensembl" id="ENSPMGT00000014156.1">
    <property type="protein sequence ID" value="ENSPMGP00000013263.1"/>
    <property type="gene ID" value="ENSPMGG00000010934.1"/>
</dbReference>
<accession>A0A3B4A888</accession>
<evidence type="ECO:0000256" key="1">
    <source>
        <dbReference type="ARBA" id="ARBA00022670"/>
    </source>
</evidence>
<dbReference type="FunFam" id="2.40.10.10:FF:000003">
    <property type="entry name" value="Transmembrane serine protease 3"/>
    <property type="match status" value="1"/>
</dbReference>
<evidence type="ECO:0000256" key="4">
    <source>
        <dbReference type="ARBA" id="ARBA00023157"/>
    </source>
</evidence>
<dbReference type="PROSITE" id="PS00134">
    <property type="entry name" value="TRYPSIN_HIS"/>
    <property type="match status" value="1"/>
</dbReference>
<keyword evidence="1 5" id="KW-0645">Protease</keyword>
<keyword evidence="3 5" id="KW-0720">Serine protease</keyword>
<evidence type="ECO:0000256" key="3">
    <source>
        <dbReference type="ARBA" id="ARBA00022825"/>
    </source>
</evidence>
<dbReference type="GO" id="GO:0004252">
    <property type="term" value="F:serine-type endopeptidase activity"/>
    <property type="evidence" value="ECO:0007669"/>
    <property type="project" value="InterPro"/>
</dbReference>
<dbReference type="Gene3D" id="2.40.10.10">
    <property type="entry name" value="Trypsin-like serine proteases"/>
    <property type="match status" value="2"/>
</dbReference>
<dbReference type="InterPro" id="IPR033116">
    <property type="entry name" value="TRYPSIN_SER"/>
</dbReference>
<dbReference type="InterPro" id="IPR001314">
    <property type="entry name" value="Peptidase_S1A"/>
</dbReference>
<dbReference type="PANTHER" id="PTHR24253">
    <property type="entry name" value="TRANSMEMBRANE PROTEASE SERINE"/>
    <property type="match status" value="1"/>
</dbReference>
<dbReference type="PANTHER" id="PTHR24253:SF62">
    <property type="entry name" value="TRANSMEMBRANE PROTEASE SERINE 6"/>
    <property type="match status" value="1"/>
</dbReference>
<evidence type="ECO:0000313" key="8">
    <source>
        <dbReference type="Proteomes" id="UP000261520"/>
    </source>
</evidence>
<dbReference type="InterPro" id="IPR001254">
    <property type="entry name" value="Trypsin_dom"/>
</dbReference>